<dbReference type="InterPro" id="IPR025258">
    <property type="entry name" value="RH_dom"/>
</dbReference>
<organism evidence="6 8">
    <name type="scientific">Agrilus planipennis</name>
    <name type="common">Emerald ash borer</name>
    <name type="synonym">Agrilus marcopoli</name>
    <dbReference type="NCBI Taxonomy" id="224129"/>
    <lineage>
        <taxon>Eukaryota</taxon>
        <taxon>Metazoa</taxon>
        <taxon>Ecdysozoa</taxon>
        <taxon>Arthropoda</taxon>
        <taxon>Hexapoda</taxon>
        <taxon>Insecta</taxon>
        <taxon>Pterygota</taxon>
        <taxon>Neoptera</taxon>
        <taxon>Endopterygota</taxon>
        <taxon>Coleoptera</taxon>
        <taxon>Polyphaga</taxon>
        <taxon>Elateriformia</taxon>
        <taxon>Buprestoidea</taxon>
        <taxon>Buprestidae</taxon>
        <taxon>Agrilinae</taxon>
        <taxon>Agrilus</taxon>
    </lineage>
</organism>
<dbReference type="RefSeq" id="XP_018321930.1">
    <property type="nucleotide sequence ID" value="XM_018466428.2"/>
</dbReference>
<dbReference type="Proteomes" id="UP000192223">
    <property type="component" value="Unplaced"/>
</dbReference>
<evidence type="ECO:0000313" key="6">
    <source>
        <dbReference type="Proteomes" id="UP000192223"/>
    </source>
</evidence>
<dbReference type="GO" id="GO:0006914">
    <property type="term" value="P:autophagy"/>
    <property type="evidence" value="ECO:0007669"/>
    <property type="project" value="UniProtKB-KW"/>
</dbReference>
<sequence>MSGNSNYPLKYQLLLRNVKNTVENLLISQLANVWFVYGGLSRLHNAVEKVFKHGCKVNNSDGCPDFWTFVQGLDWLQPHNAKSSSLLDCELKQNSPQYLKNNKASIWLYNNLENHSLSQKLAWLLSDKTHLHSCYYEDAFLCQEKYAEAILLCLRAVEHNQPSLISEIKPCLFFSSENVQNFHKAHRRCSSFPDNHLHNIYKTATRSKTYDSLNAPERKTFHSDVSKVTKKNNFINGKLKPWSSMPDLISSTRPKQFCKASQSKTTPSTPIITRSRSFQINTDKIIFTKDTVEEKNKEKNDNVMPQMKHVIFDNINIIEYTQSKNTTIKKSKKIDNSKLYCSVSPTRSSSDYSFLTALAGEKDYKRAPKKSFIEEDGKVLPPATGYFPRPVKGQTLASFLTSSQFVRANAELDRENAHFSISEAMIAVMEQIKCKQDLKLVDEQGDESDEEIMSLKQRIRLRRRQKLQETQKKMVIGTPLSNATTTTEASTSAYSTSPDYCHSDCISSDEVEDLEIDESSNLIDSKGLSVSMASLFSESDLLKKPRGAPDGASDVLSAEGVALSLISRFSEKQLPRASDLEWLVSEEDAPQALLPLPKSWPVDTEEVPPTPLRGNKDWAPPRPQIIFTPQPPPMHFLCCICCDRRKKLMVKQNYRCAGCGTRVLPQYASKFRFCHYLGRYFCTLCHTNQVALIPGRIIQKWDFSRYPVSNFSYRLLEQMYADPLLPVFDLNKNIENISKNLKKCRTYRLALYYVKDFIKTCRFAEKIQEYIERENPYIYMDPDVYSLQDLVNIRSGDLNKKLESLVDICCKHIYECQLCKARGFICEVCLHDQVIFPWQIKKVTRCKKCGSCYHISCWKPEKETCLKCARLEKRKNLKVENDVTTSDVQ</sequence>
<dbReference type="Pfam" id="PF13901">
    <property type="entry name" value="RH_dom"/>
    <property type="match status" value="1"/>
</dbReference>
<evidence type="ECO:0000313" key="7">
    <source>
        <dbReference type="RefSeq" id="XP_018321930.1"/>
    </source>
</evidence>
<name>A0A1W4WD88_AGRPL</name>
<accession>A0A1W4WD88</accession>
<dbReference type="AlphaFoldDB" id="A0A1W4WD88"/>
<dbReference type="CTD" id="31803"/>
<dbReference type="Pfam" id="PF02759">
    <property type="entry name" value="RUN"/>
    <property type="match status" value="1"/>
</dbReference>
<dbReference type="CDD" id="cd17686">
    <property type="entry name" value="RUN_RUBCN"/>
    <property type="match status" value="1"/>
</dbReference>
<evidence type="ECO:0000256" key="4">
    <source>
        <dbReference type="ARBA" id="ARBA00023006"/>
    </source>
</evidence>
<dbReference type="SUPFAM" id="SSF140741">
    <property type="entry name" value="RUN domain-like"/>
    <property type="match status" value="1"/>
</dbReference>
<evidence type="ECO:0000256" key="3">
    <source>
        <dbReference type="ARBA" id="ARBA00022753"/>
    </source>
</evidence>
<feature type="domain" description="RUN" evidence="5">
    <location>
        <begin position="34"/>
        <end position="169"/>
    </location>
</feature>
<dbReference type="PANTHER" id="PTHR45971:SF1">
    <property type="entry name" value="RUBICON, ISOFORM A"/>
    <property type="match status" value="1"/>
</dbReference>
<dbReference type="GO" id="GO:0005770">
    <property type="term" value="C:late endosome"/>
    <property type="evidence" value="ECO:0007669"/>
    <property type="project" value="UniProtKB-SubCell"/>
</dbReference>
<evidence type="ECO:0000256" key="2">
    <source>
        <dbReference type="ARBA" id="ARBA00022553"/>
    </source>
</evidence>
<dbReference type="PROSITE" id="PS50826">
    <property type="entry name" value="RUN"/>
    <property type="match status" value="1"/>
</dbReference>
<dbReference type="Gene3D" id="1.20.58.900">
    <property type="match status" value="1"/>
</dbReference>
<protein>
    <submittedName>
        <fullName evidence="7">Run domain Beclin-1-interacting and cysteine-rich domain-containing protein isoform X1</fullName>
    </submittedName>
    <submittedName>
        <fullName evidence="8">Run domain Beclin-1-interacting and cysteine-rich domain-containing protein isoform X2</fullName>
    </submittedName>
</protein>
<dbReference type="InterPro" id="IPR048569">
    <property type="entry name" value="RUBC_PIKBD"/>
</dbReference>
<dbReference type="GeneID" id="108734769"/>
<comment type="subcellular location">
    <subcellularLocation>
        <location evidence="1">Late endosome</location>
    </subcellularLocation>
</comment>
<reference evidence="7 8" key="1">
    <citation type="submission" date="2025-04" db="UniProtKB">
        <authorList>
            <consortium name="RefSeq"/>
        </authorList>
    </citation>
    <scope>IDENTIFICATION</scope>
    <source>
        <tissue evidence="7 8">Entire body</tissue>
    </source>
</reference>
<evidence type="ECO:0000256" key="1">
    <source>
        <dbReference type="ARBA" id="ARBA00004603"/>
    </source>
</evidence>
<dbReference type="KEGG" id="apln:108734769"/>
<evidence type="ECO:0000313" key="8">
    <source>
        <dbReference type="RefSeq" id="XP_018321931.1"/>
    </source>
</evidence>
<keyword evidence="2" id="KW-0597">Phosphoprotein</keyword>
<dbReference type="OrthoDB" id="10067503at2759"/>
<dbReference type="GO" id="GO:1901981">
    <property type="term" value="F:phosphatidylinositol phosphate binding"/>
    <property type="evidence" value="ECO:0007669"/>
    <property type="project" value="TreeGrafter"/>
</dbReference>
<keyword evidence="6" id="KW-1185">Reference proteome</keyword>
<keyword evidence="4" id="KW-0072">Autophagy</keyword>
<keyword evidence="3" id="KW-0967">Endosome</keyword>
<dbReference type="InterPro" id="IPR037213">
    <property type="entry name" value="Run_dom_sf"/>
</dbReference>
<dbReference type="InterPro" id="IPR052428">
    <property type="entry name" value="Autophagy_HostDef_Reg"/>
</dbReference>
<dbReference type="RefSeq" id="XP_018321931.1">
    <property type="nucleotide sequence ID" value="XM_018466429.2"/>
</dbReference>
<gene>
    <name evidence="7 8" type="primary">LOC108734769</name>
</gene>
<dbReference type="Pfam" id="PF21054">
    <property type="entry name" value="RUBC_PIKBD"/>
    <property type="match status" value="1"/>
</dbReference>
<proteinExistence type="predicted"/>
<dbReference type="STRING" id="224129.A0A1W4WD88"/>
<dbReference type="SMART" id="SM01175">
    <property type="entry name" value="DUF4206"/>
    <property type="match status" value="1"/>
</dbReference>
<evidence type="ECO:0000259" key="5">
    <source>
        <dbReference type="PROSITE" id="PS50826"/>
    </source>
</evidence>
<dbReference type="PANTHER" id="PTHR45971">
    <property type="entry name" value="PHOX (PX) DOMAIN-CONTAINING PROTEIN"/>
    <property type="match status" value="1"/>
</dbReference>
<dbReference type="InterPro" id="IPR004012">
    <property type="entry name" value="Run_dom"/>
</dbReference>